<dbReference type="Gene3D" id="1.10.530.10">
    <property type="match status" value="1"/>
</dbReference>
<dbReference type="InterPro" id="IPR008258">
    <property type="entry name" value="Transglycosylase_SLT_dom_1"/>
</dbReference>
<feature type="transmembrane region" description="Helical" evidence="1">
    <location>
        <begin position="17"/>
        <end position="42"/>
    </location>
</feature>
<dbReference type="Proteomes" id="UP000636755">
    <property type="component" value="Unassembled WGS sequence"/>
</dbReference>
<dbReference type="EMBL" id="JACOPS010000002">
    <property type="protein sequence ID" value="MBC5728163.1"/>
    <property type="molecule type" value="Genomic_DNA"/>
</dbReference>
<evidence type="ECO:0000313" key="3">
    <source>
        <dbReference type="EMBL" id="MBC5728163.1"/>
    </source>
</evidence>
<evidence type="ECO:0000256" key="1">
    <source>
        <dbReference type="SAM" id="Phobius"/>
    </source>
</evidence>
<feature type="domain" description="Transglycosylase SLT" evidence="2">
    <location>
        <begin position="105"/>
        <end position="185"/>
    </location>
</feature>
<protein>
    <submittedName>
        <fullName evidence="3">Transglycosylase SLT domain-containing protein</fullName>
    </submittedName>
</protein>
<proteinExistence type="predicted"/>
<keyword evidence="1" id="KW-1133">Transmembrane helix</keyword>
<dbReference type="RefSeq" id="WP_186935328.1">
    <property type="nucleotide sequence ID" value="NZ_JACOPS010000002.1"/>
</dbReference>
<reference evidence="3 4" key="1">
    <citation type="submission" date="2020-08" db="EMBL/GenBank/DDBJ databases">
        <title>Genome public.</title>
        <authorList>
            <person name="Liu C."/>
            <person name="Sun Q."/>
        </authorList>
    </citation>
    <scope>NUCLEOTIDE SEQUENCE [LARGE SCALE GENOMIC DNA]</scope>
    <source>
        <strain evidence="3 4">NSJ-71</strain>
    </source>
</reference>
<dbReference type="InterPro" id="IPR023346">
    <property type="entry name" value="Lysozyme-like_dom_sf"/>
</dbReference>
<comment type="caution">
    <text evidence="3">The sequence shown here is derived from an EMBL/GenBank/DDBJ whole genome shotgun (WGS) entry which is preliminary data.</text>
</comment>
<keyword evidence="1" id="KW-0472">Membrane</keyword>
<evidence type="ECO:0000313" key="4">
    <source>
        <dbReference type="Proteomes" id="UP000636755"/>
    </source>
</evidence>
<gene>
    <name evidence="3" type="ORF">H8R91_06460</name>
</gene>
<accession>A0ABR7HKX9</accession>
<dbReference type="SUPFAM" id="SSF53955">
    <property type="entry name" value="Lysozyme-like"/>
    <property type="match status" value="1"/>
</dbReference>
<evidence type="ECO:0000259" key="2">
    <source>
        <dbReference type="Pfam" id="PF01464"/>
    </source>
</evidence>
<organism evidence="3 4">
    <name type="scientific">Ruminococcus intestinalis</name>
    <dbReference type="NCBI Taxonomy" id="2763066"/>
    <lineage>
        <taxon>Bacteria</taxon>
        <taxon>Bacillati</taxon>
        <taxon>Bacillota</taxon>
        <taxon>Clostridia</taxon>
        <taxon>Eubacteriales</taxon>
        <taxon>Oscillospiraceae</taxon>
        <taxon>Ruminococcus</taxon>
    </lineage>
</organism>
<dbReference type="Pfam" id="PF01464">
    <property type="entry name" value="SLT"/>
    <property type="match status" value="1"/>
</dbReference>
<sequence>MTATQKKNARKKVERNLLLFIICIFLIGAIIGSGVVVVAHAFSRKDTAAATGSTQAAELYGTKDGRYITENGGVTFNYELGESFTPIDCDLPVELQEFTYYLCEAYYIDFYFAMGLMYTESSFIADVVSGTNDYGLMQINECNHAELSSALGITDFTEPHQNIQAGLYILRRLFEKYDEPALVYMGEYGASTLWEKGVYETTYSNKVLAKADEYAALADVNE</sequence>
<name>A0ABR7HKX9_9FIRM</name>
<keyword evidence="1" id="KW-0812">Transmembrane</keyword>
<keyword evidence="4" id="KW-1185">Reference proteome</keyword>